<dbReference type="EMBL" id="WEGJ01000001">
    <property type="protein sequence ID" value="MQY10038.1"/>
    <property type="molecule type" value="Genomic_DNA"/>
</dbReference>
<proteinExistence type="predicted"/>
<name>A0A7K0C9E2_9ACTN</name>
<dbReference type="Gene3D" id="1.10.357.10">
    <property type="entry name" value="Tetracycline Repressor, domain 2"/>
    <property type="match status" value="1"/>
</dbReference>
<organism evidence="1 2">
    <name type="scientific">Streptomyces smaragdinus</name>
    <dbReference type="NCBI Taxonomy" id="2585196"/>
    <lineage>
        <taxon>Bacteria</taxon>
        <taxon>Bacillati</taxon>
        <taxon>Actinomycetota</taxon>
        <taxon>Actinomycetes</taxon>
        <taxon>Kitasatosporales</taxon>
        <taxon>Streptomycetaceae</taxon>
        <taxon>Streptomyces</taxon>
    </lineage>
</organism>
<dbReference type="Proteomes" id="UP000466345">
    <property type="component" value="Unassembled WGS sequence"/>
</dbReference>
<gene>
    <name evidence="1" type="ORF">SRB5_01420</name>
</gene>
<keyword evidence="2" id="KW-1185">Reference proteome</keyword>
<dbReference type="AlphaFoldDB" id="A0A7K0C9E2"/>
<evidence type="ECO:0000313" key="2">
    <source>
        <dbReference type="Proteomes" id="UP000466345"/>
    </source>
</evidence>
<sequence>MSGDNQGAQAQCTAARDVPVPSVEPGGEALVVAHLYEADRAIRDRVDAAVAAGLPAADAIRTISTSIVRGIRSPGFHGSVFLDAIAEYSDPGHPVHRAVLAHRRWFLDTATGLLGGIPELPAEPAARHFVMMCDGAMTAGRLFGPEAVCDDFLLGVEGLLTGELVSF</sequence>
<dbReference type="RefSeq" id="WP_228389671.1">
    <property type="nucleotide sequence ID" value="NZ_WEGJ01000001.1"/>
</dbReference>
<evidence type="ECO:0000313" key="1">
    <source>
        <dbReference type="EMBL" id="MQY10038.1"/>
    </source>
</evidence>
<comment type="caution">
    <text evidence="1">The sequence shown here is derived from an EMBL/GenBank/DDBJ whole genome shotgun (WGS) entry which is preliminary data.</text>
</comment>
<evidence type="ECO:0008006" key="3">
    <source>
        <dbReference type="Google" id="ProtNLM"/>
    </source>
</evidence>
<dbReference type="SUPFAM" id="SSF48498">
    <property type="entry name" value="Tetracyclin repressor-like, C-terminal domain"/>
    <property type="match status" value="1"/>
</dbReference>
<dbReference type="InterPro" id="IPR036271">
    <property type="entry name" value="Tet_transcr_reg_TetR-rel_C_sf"/>
</dbReference>
<accession>A0A7K0C9E2</accession>
<protein>
    <recommendedName>
        <fullName evidence="3">TetR family transcriptional regulator</fullName>
    </recommendedName>
</protein>
<reference evidence="1 2" key="1">
    <citation type="submission" date="2019-10" db="EMBL/GenBank/DDBJ databases">
        <title>Streptomyces smaragdinus sp. nov. and Streptomyces fabii sp. nov., isolated from the gut of fungus growing-termite Macrotermes natalensis.</title>
        <authorList>
            <person name="Schwitalla J."/>
            <person name="Benndorf R."/>
            <person name="Martin K."/>
            <person name="De Beer W."/>
            <person name="Kaster A.-K."/>
            <person name="Vollmers J."/>
            <person name="Poulsen M."/>
            <person name="Beemelmanns C."/>
        </authorList>
    </citation>
    <scope>NUCLEOTIDE SEQUENCE [LARGE SCALE GENOMIC DNA]</scope>
    <source>
        <strain evidence="1 2">RB5</strain>
    </source>
</reference>